<dbReference type="PANTHER" id="PTHR10963:SF55">
    <property type="entry name" value="GLYCOSIDE HYDROLASE FAMILY 16 PROTEIN"/>
    <property type="match status" value="1"/>
</dbReference>
<dbReference type="PROSITE" id="PS51257">
    <property type="entry name" value="PROKAR_LIPOPROTEIN"/>
    <property type="match status" value="1"/>
</dbReference>
<dbReference type="EMBL" id="JAPOHD010000007">
    <property type="protein sequence ID" value="MCY1719368.1"/>
    <property type="molecule type" value="Genomic_DNA"/>
</dbReference>
<dbReference type="Proteomes" id="UP001145087">
    <property type="component" value="Unassembled WGS sequence"/>
</dbReference>
<gene>
    <name evidence="4" type="ORF">OU798_03390</name>
</gene>
<dbReference type="SUPFAM" id="SSF49899">
    <property type="entry name" value="Concanavalin A-like lectins/glucanases"/>
    <property type="match status" value="1"/>
</dbReference>
<dbReference type="InterPro" id="IPR000757">
    <property type="entry name" value="Beta-glucanase-like"/>
</dbReference>
<keyword evidence="5" id="KW-1185">Reference proteome</keyword>
<dbReference type="GO" id="GO:0005975">
    <property type="term" value="P:carbohydrate metabolic process"/>
    <property type="evidence" value="ECO:0007669"/>
    <property type="project" value="InterPro"/>
</dbReference>
<dbReference type="PANTHER" id="PTHR10963">
    <property type="entry name" value="GLYCOSYL HYDROLASE-RELATED"/>
    <property type="match status" value="1"/>
</dbReference>
<dbReference type="Pfam" id="PF00722">
    <property type="entry name" value="Glyco_hydro_16"/>
    <property type="match status" value="1"/>
</dbReference>
<protein>
    <submittedName>
        <fullName evidence="4">Glycoside hydrolase family 16 protein</fullName>
    </submittedName>
</protein>
<organism evidence="4 5">
    <name type="scientific">Draconibacterium aestuarii</name>
    <dbReference type="NCBI Taxonomy" id="2998507"/>
    <lineage>
        <taxon>Bacteria</taxon>
        <taxon>Pseudomonadati</taxon>
        <taxon>Bacteroidota</taxon>
        <taxon>Bacteroidia</taxon>
        <taxon>Marinilabiliales</taxon>
        <taxon>Prolixibacteraceae</taxon>
        <taxon>Draconibacterium</taxon>
    </lineage>
</organism>
<comment type="similarity">
    <text evidence="1">Belongs to the glycosyl hydrolase 16 family.</text>
</comment>
<sequence length="266" mass="30353">MFRFLLASLMLLTSCCLNSCSANDDLLSEKENSQLPSHIKATYKLFWSDEFEGSDIDLKKWNYRAEGSTRKYGVVSRQTIALDGNGNVTIKVLKDNDGKYFIGQLGTQGLFETTYGYFECRAKMNKELGPHIAFWLQSPEVGNTSNNPQEYGAEVDIFEYHMKEPDTVHHNIHWNGYGDTHKSTGAKINLSDLKNGFHTFGLEWTKDEYVFYVDGIETWRTSTAVSHRSEYIILSTELTGWGGDPQSGNFPDEVVFDYVRVYKPKQ</sequence>
<name>A0A9X3J4H8_9BACT</name>
<dbReference type="InterPro" id="IPR013320">
    <property type="entry name" value="ConA-like_dom_sf"/>
</dbReference>
<dbReference type="CDD" id="cd00413">
    <property type="entry name" value="Glyco_hydrolase_16"/>
    <property type="match status" value="1"/>
</dbReference>
<feature type="chain" id="PRO_5040884717" evidence="2">
    <location>
        <begin position="23"/>
        <end position="266"/>
    </location>
</feature>
<reference evidence="4" key="1">
    <citation type="submission" date="2022-11" db="EMBL/GenBank/DDBJ databases">
        <title>Marilongibacter aestuarii gen. nov., sp. nov., isolated from tidal flat sediment.</title>
        <authorList>
            <person name="Jiayan W."/>
        </authorList>
    </citation>
    <scope>NUCLEOTIDE SEQUENCE</scope>
    <source>
        <strain evidence="4">Z1-6</strain>
    </source>
</reference>
<evidence type="ECO:0000256" key="1">
    <source>
        <dbReference type="ARBA" id="ARBA00006865"/>
    </source>
</evidence>
<feature type="signal peptide" evidence="2">
    <location>
        <begin position="1"/>
        <end position="22"/>
    </location>
</feature>
<dbReference type="AlphaFoldDB" id="A0A9X3J4H8"/>
<proteinExistence type="inferred from homology"/>
<evidence type="ECO:0000259" key="3">
    <source>
        <dbReference type="PROSITE" id="PS51762"/>
    </source>
</evidence>
<evidence type="ECO:0000313" key="4">
    <source>
        <dbReference type="EMBL" id="MCY1719368.1"/>
    </source>
</evidence>
<keyword evidence="4" id="KW-0378">Hydrolase</keyword>
<accession>A0A9X3J4H8</accession>
<dbReference type="Gene3D" id="2.60.120.200">
    <property type="match status" value="1"/>
</dbReference>
<feature type="domain" description="GH16" evidence="3">
    <location>
        <begin position="28"/>
        <end position="266"/>
    </location>
</feature>
<comment type="caution">
    <text evidence="4">The sequence shown here is derived from an EMBL/GenBank/DDBJ whole genome shotgun (WGS) entry which is preliminary data.</text>
</comment>
<keyword evidence="2" id="KW-0732">Signal</keyword>
<evidence type="ECO:0000313" key="5">
    <source>
        <dbReference type="Proteomes" id="UP001145087"/>
    </source>
</evidence>
<evidence type="ECO:0000256" key="2">
    <source>
        <dbReference type="SAM" id="SignalP"/>
    </source>
</evidence>
<dbReference type="RefSeq" id="WP_343331706.1">
    <property type="nucleotide sequence ID" value="NZ_JAPOHD010000007.1"/>
</dbReference>
<dbReference type="PROSITE" id="PS51762">
    <property type="entry name" value="GH16_2"/>
    <property type="match status" value="1"/>
</dbReference>
<dbReference type="InterPro" id="IPR050546">
    <property type="entry name" value="Glycosyl_Hydrlase_16"/>
</dbReference>
<dbReference type="GO" id="GO:0004553">
    <property type="term" value="F:hydrolase activity, hydrolyzing O-glycosyl compounds"/>
    <property type="evidence" value="ECO:0007669"/>
    <property type="project" value="InterPro"/>
</dbReference>